<reference evidence="1" key="1">
    <citation type="submission" date="2022-06" db="EMBL/GenBank/DDBJ databases">
        <title>Phylogenomic reconstructions and comparative analyses of Kickxellomycotina fungi.</title>
        <authorList>
            <person name="Reynolds N.K."/>
            <person name="Stajich J.E."/>
            <person name="Barry K."/>
            <person name="Grigoriev I.V."/>
            <person name="Crous P."/>
            <person name="Smith M.E."/>
        </authorList>
    </citation>
    <scope>NUCLEOTIDE SEQUENCE</scope>
    <source>
        <strain evidence="1">RSA 2271</strain>
    </source>
</reference>
<proteinExistence type="predicted"/>
<sequence>MTTFSKDYNKDGSIATSNATDKALHRRQRARKAHHRSTHIDPRAYIRSSKLVNDQVDVLVSLVVRDFVDPWFKGISADDAFQSEIKRAIKIIFNRLEVRFTKVDWKHAILFELPDILRLHLHDVRQCHARLKTSYAGWNTSIEELYQAHHPHVALCAAADSELAYLRHLSENLLRVFLHSEARHDVVTRHFLREILACVVLRNAVEVTSDPSTLNEAIVKFLGKCSEREYFNRCDMSRYFTLPEIVLEKDASRRPEVASHPSVEQLLQEAQETPIAKDSAARHERRTHSTRPVATQQQPSKGDRHRQRNAAEPTLAPRQIDGANAPAARRHHSNGVGPPPPPPPPLPPPTARSFIFNWLVRDIFSRERWRGWRNYIWRGFMYTHLIVRQSFLALVSNLAKYTFSLNEMLKLAPQSQYRGSVHSMLLLLNDLFLFSQHQEWLWIQFVFYIFPIINILAGAAIDRLLVDTVDFILAEEQLAMYVYELHEALWPGGGPFRKDRPYHTLEQEELLHEDSVELLSELLPYIFNKLFYGLSASERRIAAQRILQPLQNRQLNKHLVYTILDFIMVKAAPELAQGGGTQRNMAAEDATCR</sequence>
<name>A0ACC1HSV6_9FUNG</name>
<organism evidence="1 2">
    <name type="scientific">Spiromyces aspiralis</name>
    <dbReference type="NCBI Taxonomy" id="68401"/>
    <lineage>
        <taxon>Eukaryota</taxon>
        <taxon>Fungi</taxon>
        <taxon>Fungi incertae sedis</taxon>
        <taxon>Zoopagomycota</taxon>
        <taxon>Kickxellomycotina</taxon>
        <taxon>Kickxellomycetes</taxon>
        <taxon>Kickxellales</taxon>
        <taxon>Kickxellaceae</taxon>
        <taxon>Spiromyces</taxon>
    </lineage>
</organism>
<protein>
    <submittedName>
        <fullName evidence="1">Uncharacterized protein</fullName>
    </submittedName>
</protein>
<dbReference type="Proteomes" id="UP001145114">
    <property type="component" value="Unassembled WGS sequence"/>
</dbReference>
<evidence type="ECO:0000313" key="2">
    <source>
        <dbReference type="Proteomes" id="UP001145114"/>
    </source>
</evidence>
<gene>
    <name evidence="1" type="ORF">EV182_001850</name>
</gene>
<keyword evidence="2" id="KW-1185">Reference proteome</keyword>
<comment type="caution">
    <text evidence="1">The sequence shown here is derived from an EMBL/GenBank/DDBJ whole genome shotgun (WGS) entry which is preliminary data.</text>
</comment>
<dbReference type="EMBL" id="JAMZIH010000321">
    <property type="protein sequence ID" value="KAJ1679537.1"/>
    <property type="molecule type" value="Genomic_DNA"/>
</dbReference>
<accession>A0ACC1HSV6</accession>
<evidence type="ECO:0000313" key="1">
    <source>
        <dbReference type="EMBL" id="KAJ1679537.1"/>
    </source>
</evidence>